<dbReference type="Proteomes" id="UP001055587">
    <property type="component" value="Segment"/>
</dbReference>
<keyword evidence="3" id="KW-1185">Reference proteome</keyword>
<evidence type="ECO:0000256" key="1">
    <source>
        <dbReference type="SAM" id="MobiDB-lite"/>
    </source>
</evidence>
<reference evidence="2" key="1">
    <citation type="submission" date="2021-06" db="EMBL/GenBank/DDBJ databases">
        <title>Four novel Curtobacterium phages isolated from Environmental samples.</title>
        <authorList>
            <person name="Alanin K.W.S."/>
            <person name="Djurhuus A.M."/>
            <person name="Olsen N.S."/>
            <person name="Carstens A.B."/>
            <person name="Nielsen T.K."/>
            <person name="Kot W."/>
            <person name="Hansen L.H."/>
        </authorList>
    </citation>
    <scope>NUCLEOTIDE SEQUENCE</scope>
</reference>
<evidence type="ECO:0000313" key="2">
    <source>
        <dbReference type="EMBL" id="QXG07772.1"/>
    </source>
</evidence>
<accession>A0A9E6T3H7</accession>
<evidence type="ECO:0000313" key="3">
    <source>
        <dbReference type="Proteomes" id="UP001055587"/>
    </source>
</evidence>
<protein>
    <submittedName>
        <fullName evidence="2">Uncharacterized protein</fullName>
    </submittedName>
</protein>
<feature type="region of interest" description="Disordered" evidence="1">
    <location>
        <begin position="58"/>
        <end position="123"/>
    </location>
</feature>
<organism evidence="2 3">
    <name type="scientific">Erwinia phage Zoomie</name>
    <dbReference type="NCBI Taxonomy" id="2851072"/>
    <lineage>
        <taxon>Viruses</taxon>
        <taxon>Duplodnaviria</taxon>
        <taxon>Heunggongvirae</taxon>
        <taxon>Uroviricota</taxon>
        <taxon>Caudoviricetes</taxon>
        <taxon>Autographivirales</taxon>
        <taxon>Autoscriptoviridae</taxon>
        <taxon>Slopekvirinae</taxon>
        <taxon>Zoomievirus</taxon>
        <taxon>Zoomievirus zoomie</taxon>
    </lineage>
</organism>
<feature type="compositionally biased region" description="Polar residues" evidence="1">
    <location>
        <begin position="73"/>
        <end position="84"/>
    </location>
</feature>
<name>A0A9E6T3H7_9CAUD</name>
<feature type="compositionally biased region" description="Low complexity" evidence="1">
    <location>
        <begin position="88"/>
        <end position="98"/>
    </location>
</feature>
<proteinExistence type="predicted"/>
<dbReference type="EMBL" id="MZ333135">
    <property type="protein sequence ID" value="QXG07772.1"/>
    <property type="molecule type" value="Genomic_DNA"/>
</dbReference>
<sequence>MSGGLKKFTKTVKTALNPAKAFKESLNPKKAFKNSLGIIDDLTGATAAEDQAAALQAQTRAQQEASNKALRIQQAQDQLNSQGDLDNVATVTAGGTAASADEGLSTTSKKNRKSLISSTLGLS</sequence>
<feature type="compositionally biased region" description="Polar residues" evidence="1">
    <location>
        <begin position="104"/>
        <end position="123"/>
    </location>
</feature>